<keyword evidence="12" id="KW-0812">Transmembrane</keyword>
<dbReference type="PROSITE" id="PS50213">
    <property type="entry name" value="FAS1"/>
    <property type="match status" value="1"/>
</dbReference>
<keyword evidence="5 13" id="KW-0732">Signal</keyword>
<dbReference type="SUPFAM" id="SSF82153">
    <property type="entry name" value="FAS1 domain"/>
    <property type="match status" value="1"/>
</dbReference>
<dbReference type="Gene3D" id="2.30.180.10">
    <property type="entry name" value="FAS1 domain"/>
    <property type="match status" value="1"/>
</dbReference>
<dbReference type="PANTHER" id="PTHR32382:SF6">
    <property type="entry name" value="FASCICLIN-LIKE ARABINOGALACTAN PROTEIN 14"/>
    <property type="match status" value="1"/>
</dbReference>
<dbReference type="GO" id="GO:0098552">
    <property type="term" value="C:side of membrane"/>
    <property type="evidence" value="ECO:0007669"/>
    <property type="project" value="UniProtKB-KW"/>
</dbReference>
<dbReference type="KEGG" id="mtr:25481880"/>
<evidence type="ECO:0000313" key="18">
    <source>
        <dbReference type="Proteomes" id="UP000002051"/>
    </source>
</evidence>
<evidence type="ECO:0000256" key="2">
    <source>
        <dbReference type="ARBA" id="ARBA00007843"/>
    </source>
</evidence>
<dbReference type="Pfam" id="PF02469">
    <property type="entry name" value="Fasciclin"/>
    <property type="match status" value="1"/>
</dbReference>
<dbReference type="HOGENOM" id="CLU_058119_1_0_1"/>
<feature type="domain" description="FAS1" evidence="14">
    <location>
        <begin position="23"/>
        <end position="154"/>
    </location>
</feature>
<evidence type="ECO:0000313" key="15">
    <source>
        <dbReference type="EMBL" id="KEH39771.1"/>
    </source>
</evidence>
<proteinExistence type="inferred from homology"/>
<evidence type="ECO:0000259" key="14">
    <source>
        <dbReference type="PROSITE" id="PS50213"/>
    </source>
</evidence>
<evidence type="ECO:0000256" key="7">
    <source>
        <dbReference type="ARBA" id="ARBA00023136"/>
    </source>
</evidence>
<dbReference type="Gramene" id="rna212">
    <property type="protein sequence ID" value="RHN76832.1"/>
    <property type="gene ID" value="gene212"/>
</dbReference>
<evidence type="ECO:0000256" key="12">
    <source>
        <dbReference type="SAM" id="Phobius"/>
    </source>
</evidence>
<dbReference type="InterPro" id="IPR036378">
    <property type="entry name" value="FAS1_dom_sf"/>
</dbReference>
<dbReference type="OrthoDB" id="694090at2759"/>
<reference evidence="17" key="3">
    <citation type="submission" date="2015-04" db="UniProtKB">
        <authorList>
            <consortium name="EnsemblPlants"/>
        </authorList>
    </citation>
    <scope>IDENTIFICATION</scope>
    <source>
        <strain evidence="17">cv. Jemalong A17</strain>
    </source>
</reference>
<evidence type="ECO:0000256" key="9">
    <source>
        <dbReference type="ARBA" id="ARBA00023288"/>
    </source>
</evidence>
<evidence type="ECO:0000313" key="16">
    <source>
        <dbReference type="EMBL" id="RHN76832.1"/>
    </source>
</evidence>
<keyword evidence="3" id="KW-1003">Cell membrane</keyword>
<organism evidence="15 18">
    <name type="scientific">Medicago truncatula</name>
    <name type="common">Barrel medic</name>
    <name type="synonym">Medicago tribuloides</name>
    <dbReference type="NCBI Taxonomy" id="3880"/>
    <lineage>
        <taxon>Eukaryota</taxon>
        <taxon>Viridiplantae</taxon>
        <taxon>Streptophyta</taxon>
        <taxon>Embryophyta</taxon>
        <taxon>Tracheophyta</taxon>
        <taxon>Spermatophyta</taxon>
        <taxon>Magnoliopsida</taxon>
        <taxon>eudicotyledons</taxon>
        <taxon>Gunneridae</taxon>
        <taxon>Pentapetalae</taxon>
        <taxon>rosids</taxon>
        <taxon>fabids</taxon>
        <taxon>Fabales</taxon>
        <taxon>Fabaceae</taxon>
        <taxon>Papilionoideae</taxon>
        <taxon>50 kb inversion clade</taxon>
        <taxon>NPAAA clade</taxon>
        <taxon>Hologalegina</taxon>
        <taxon>IRL clade</taxon>
        <taxon>Trifolieae</taxon>
        <taxon>Medicago</taxon>
    </lineage>
</organism>
<keyword evidence="12" id="KW-1133">Transmembrane helix</keyword>
<dbReference type="EnsemblPlants" id="KEH39771">
    <property type="protein sequence ID" value="KEH39771"/>
    <property type="gene ID" value="MTR_1g009910"/>
</dbReference>
<dbReference type="AlphaFoldDB" id="A0A072VDV7"/>
<evidence type="ECO:0000256" key="13">
    <source>
        <dbReference type="SAM" id="SignalP"/>
    </source>
</evidence>
<evidence type="ECO:0000256" key="4">
    <source>
        <dbReference type="ARBA" id="ARBA00022622"/>
    </source>
</evidence>
<dbReference type="EMBL" id="CM001217">
    <property type="protein sequence ID" value="KEH39771.1"/>
    <property type="molecule type" value="Genomic_DNA"/>
</dbReference>
<dbReference type="PANTHER" id="PTHR32382">
    <property type="entry name" value="FASCICLIN-LIKE ARABINOGALACTAN PROTEIN"/>
    <property type="match status" value="1"/>
</dbReference>
<dbReference type="FunFam" id="2.30.180.10:FF:000015">
    <property type="entry name" value="Fasciclin-like arabinogalactan protein 3"/>
    <property type="match status" value="1"/>
</dbReference>
<keyword evidence="8" id="KW-0325">Glycoprotein</keyword>
<keyword evidence="4" id="KW-0336">GPI-anchor</keyword>
<name>A0A072VDV7_MEDTR</name>
<sequence>MGFKSLSFLCLALFLTVSSSIHAFDIQKLLDRTPEFSTFNKYLNETKLVGQINRRNTITVFALDNGAMSSVSDKMPEAIRAIMATHVLLDYYDPTKLIGAMHKREPLTTLYQSSGIAVDQQGYLKVNRTSDGDLAIGSAVSGAPIDVKLVKVVFAQPYNITIIQVAKPILFPGLETQTLGAPSNASAPAAETNVDVSSVFKAPPTKAKNANAPSAAEEPITEVSDSPSPSDEPSESPVEAPAKSPSLAPGPGGDEAAADAAPTSSSSRIVIGFVGAVMCLASLLVVM</sequence>
<reference evidence="15 18" key="1">
    <citation type="journal article" date="2011" name="Nature">
        <title>The Medicago genome provides insight into the evolution of rhizobial symbioses.</title>
        <authorList>
            <person name="Young N.D."/>
            <person name="Debelle F."/>
            <person name="Oldroyd G.E."/>
            <person name="Geurts R."/>
            <person name="Cannon S.B."/>
            <person name="Udvardi M.K."/>
            <person name="Benedito V.A."/>
            <person name="Mayer K.F."/>
            <person name="Gouzy J."/>
            <person name="Schoof H."/>
            <person name="Van de Peer Y."/>
            <person name="Proost S."/>
            <person name="Cook D.R."/>
            <person name="Meyers B.C."/>
            <person name="Spannagl M."/>
            <person name="Cheung F."/>
            <person name="De Mita S."/>
            <person name="Krishnakumar V."/>
            <person name="Gundlach H."/>
            <person name="Zhou S."/>
            <person name="Mudge J."/>
            <person name="Bharti A.K."/>
            <person name="Murray J.D."/>
            <person name="Naoumkina M.A."/>
            <person name="Rosen B."/>
            <person name="Silverstein K.A."/>
            <person name="Tang H."/>
            <person name="Rombauts S."/>
            <person name="Zhao P.X."/>
            <person name="Zhou P."/>
            <person name="Barbe V."/>
            <person name="Bardou P."/>
            <person name="Bechner M."/>
            <person name="Bellec A."/>
            <person name="Berger A."/>
            <person name="Berges H."/>
            <person name="Bidwell S."/>
            <person name="Bisseling T."/>
            <person name="Choisne N."/>
            <person name="Couloux A."/>
            <person name="Denny R."/>
            <person name="Deshpande S."/>
            <person name="Dai X."/>
            <person name="Doyle J.J."/>
            <person name="Dudez A.M."/>
            <person name="Farmer A.D."/>
            <person name="Fouteau S."/>
            <person name="Franken C."/>
            <person name="Gibelin C."/>
            <person name="Gish J."/>
            <person name="Goldstein S."/>
            <person name="Gonzalez A.J."/>
            <person name="Green P.J."/>
            <person name="Hallab A."/>
            <person name="Hartog M."/>
            <person name="Hua A."/>
            <person name="Humphray S.J."/>
            <person name="Jeong D.H."/>
            <person name="Jing Y."/>
            <person name="Jocker A."/>
            <person name="Kenton S.M."/>
            <person name="Kim D.J."/>
            <person name="Klee K."/>
            <person name="Lai H."/>
            <person name="Lang C."/>
            <person name="Lin S."/>
            <person name="Macmil S.L."/>
            <person name="Magdelenat G."/>
            <person name="Matthews L."/>
            <person name="McCorrison J."/>
            <person name="Monaghan E.L."/>
            <person name="Mun J.H."/>
            <person name="Najar F.Z."/>
            <person name="Nicholson C."/>
            <person name="Noirot C."/>
            <person name="O'Bleness M."/>
            <person name="Paule C.R."/>
            <person name="Poulain J."/>
            <person name="Prion F."/>
            <person name="Qin B."/>
            <person name="Qu C."/>
            <person name="Retzel E.F."/>
            <person name="Riddle C."/>
            <person name="Sallet E."/>
            <person name="Samain S."/>
            <person name="Samson N."/>
            <person name="Sanders I."/>
            <person name="Saurat O."/>
            <person name="Scarpelli C."/>
            <person name="Schiex T."/>
            <person name="Segurens B."/>
            <person name="Severin A.J."/>
            <person name="Sherrier D.J."/>
            <person name="Shi R."/>
            <person name="Sims S."/>
            <person name="Singer S.R."/>
            <person name="Sinharoy S."/>
            <person name="Sterck L."/>
            <person name="Viollet A."/>
            <person name="Wang B.B."/>
            <person name="Wang K."/>
            <person name="Wang M."/>
            <person name="Wang X."/>
            <person name="Warfsmann J."/>
            <person name="Weissenbach J."/>
            <person name="White D.D."/>
            <person name="White J.D."/>
            <person name="Wiley G.B."/>
            <person name="Wincker P."/>
            <person name="Xing Y."/>
            <person name="Yang L."/>
            <person name="Yao Z."/>
            <person name="Ying F."/>
            <person name="Zhai J."/>
            <person name="Zhou L."/>
            <person name="Zuber A."/>
            <person name="Denarie J."/>
            <person name="Dixon R.A."/>
            <person name="May G.D."/>
            <person name="Schwartz D.C."/>
            <person name="Rogers J."/>
            <person name="Quetier F."/>
            <person name="Town C.D."/>
            <person name="Roe B.A."/>
        </authorList>
    </citation>
    <scope>NUCLEOTIDE SEQUENCE [LARGE SCALE GENOMIC DNA]</scope>
    <source>
        <strain evidence="15">A17</strain>
        <strain evidence="17 18">cv. Jemalong A17</strain>
    </source>
</reference>
<feature type="chain" id="PRO_5014500657" evidence="13">
    <location>
        <begin position="24"/>
        <end position="287"/>
    </location>
</feature>
<evidence type="ECO:0000256" key="8">
    <source>
        <dbReference type="ARBA" id="ARBA00023180"/>
    </source>
</evidence>
<comment type="similarity">
    <text evidence="2">Belongs to the fasciclin-like AGP family.</text>
</comment>
<evidence type="ECO:0000313" key="17">
    <source>
        <dbReference type="EnsemblPlants" id="KEH39771"/>
    </source>
</evidence>
<dbReference type="InterPro" id="IPR033254">
    <property type="entry name" value="Plant_FLA"/>
</dbReference>
<keyword evidence="9" id="KW-0449">Lipoprotein</keyword>
<keyword evidence="7 12" id="KW-0472">Membrane</keyword>
<comment type="subcellular location">
    <subcellularLocation>
        <location evidence="1">Cell membrane</location>
        <topology evidence="1">Lipid-anchor</topology>
        <topology evidence="1">GPI-anchor</topology>
    </subcellularLocation>
</comment>
<evidence type="ECO:0000256" key="10">
    <source>
        <dbReference type="ARBA" id="ARBA00024686"/>
    </source>
</evidence>
<dbReference type="InterPro" id="IPR000782">
    <property type="entry name" value="FAS1_domain"/>
</dbReference>
<protein>
    <submittedName>
        <fullName evidence="15 16">Fasciclin-like arabinogalactan protein</fullName>
    </submittedName>
</protein>
<feature type="transmembrane region" description="Helical" evidence="12">
    <location>
        <begin position="269"/>
        <end position="286"/>
    </location>
</feature>
<feature type="signal peptide" evidence="13">
    <location>
        <begin position="1"/>
        <end position="23"/>
    </location>
</feature>
<evidence type="ECO:0000256" key="11">
    <source>
        <dbReference type="SAM" id="MobiDB-lite"/>
    </source>
</evidence>
<accession>A0A072VDV7</accession>
<keyword evidence="6" id="KW-0654">Proteoglycan</keyword>
<keyword evidence="18" id="KW-1185">Reference proteome</keyword>
<dbReference type="Proteomes" id="UP000002051">
    <property type="component" value="Unassembled WGS sequence"/>
</dbReference>
<evidence type="ECO:0000256" key="5">
    <source>
        <dbReference type="ARBA" id="ARBA00022729"/>
    </source>
</evidence>
<comment type="function">
    <text evidence="10">May be a cell surface adhesion protein.</text>
</comment>
<evidence type="ECO:0000256" key="1">
    <source>
        <dbReference type="ARBA" id="ARBA00004609"/>
    </source>
</evidence>
<dbReference type="STRING" id="3880.A0A072VDV7"/>
<dbReference type="GO" id="GO:0005886">
    <property type="term" value="C:plasma membrane"/>
    <property type="evidence" value="ECO:0000318"/>
    <property type="project" value="GO_Central"/>
</dbReference>
<dbReference type="Proteomes" id="UP000265566">
    <property type="component" value="Chromosome 1"/>
</dbReference>
<dbReference type="EMBL" id="PSQE01000001">
    <property type="protein sequence ID" value="RHN76832.1"/>
    <property type="molecule type" value="Genomic_DNA"/>
</dbReference>
<reference evidence="15 18" key="2">
    <citation type="journal article" date="2014" name="BMC Genomics">
        <title>An improved genome release (version Mt4.0) for the model legume Medicago truncatula.</title>
        <authorList>
            <person name="Tang H."/>
            <person name="Krishnakumar V."/>
            <person name="Bidwell S."/>
            <person name="Rosen B."/>
            <person name="Chan A."/>
            <person name="Zhou S."/>
            <person name="Gentzbittel L."/>
            <person name="Childs K.L."/>
            <person name="Yandell M."/>
            <person name="Gundlach H."/>
            <person name="Mayer K.F."/>
            <person name="Schwartz D.C."/>
            <person name="Town C.D."/>
        </authorList>
    </citation>
    <scope>GENOME REANNOTATION</scope>
    <source>
        <strain evidence="15">A17</strain>
        <strain evidence="17 18">cv. Jemalong A17</strain>
    </source>
</reference>
<feature type="region of interest" description="Disordered" evidence="11">
    <location>
        <begin position="204"/>
        <end position="264"/>
    </location>
</feature>
<feature type="compositionally biased region" description="Low complexity" evidence="11">
    <location>
        <begin position="204"/>
        <end position="246"/>
    </location>
</feature>
<evidence type="ECO:0000256" key="3">
    <source>
        <dbReference type="ARBA" id="ARBA00022475"/>
    </source>
</evidence>
<reference evidence="16" key="4">
    <citation type="journal article" date="2018" name="Nat. Plants">
        <title>Whole-genome landscape of Medicago truncatula symbiotic genes.</title>
        <authorList>
            <person name="Pecrix Y."/>
            <person name="Gamas P."/>
            <person name="Carrere S."/>
        </authorList>
    </citation>
    <scope>NUCLEOTIDE SEQUENCE</scope>
    <source>
        <tissue evidence="16">Leaves</tissue>
    </source>
</reference>
<gene>
    <name evidence="17" type="primary">25481880</name>
    <name evidence="15" type="ordered locus">MTR_1g009910</name>
    <name evidence="16" type="ORF">MtrunA17_Chr1g0148181</name>
</gene>
<evidence type="ECO:0000256" key="6">
    <source>
        <dbReference type="ARBA" id="ARBA00022974"/>
    </source>
</evidence>